<evidence type="ECO:0000313" key="2">
    <source>
        <dbReference type="EMBL" id="ALE77137.1"/>
    </source>
</evidence>
<organism evidence="2">
    <name type="scientific">Selaginella kraussiana</name>
    <dbReference type="NCBI Taxonomy" id="81964"/>
    <lineage>
        <taxon>Eukaryota</taxon>
        <taxon>Viridiplantae</taxon>
        <taxon>Streptophyta</taxon>
        <taxon>Embryophyta</taxon>
        <taxon>Tracheophyta</taxon>
        <taxon>Lycopodiopsida</taxon>
        <taxon>Selaginellales</taxon>
        <taxon>Selaginellaceae</taxon>
        <taxon>Selaginella</taxon>
    </lineage>
</organism>
<dbReference type="AlphaFoldDB" id="A0A0M5LQF7"/>
<evidence type="ECO:0000256" key="1">
    <source>
        <dbReference type="SAM" id="Coils"/>
    </source>
</evidence>
<name>A0A0M5LQF7_9TRAC</name>
<reference evidence="2" key="1">
    <citation type="submission" date="2015-02" db="EMBL/GenBank/DDBJ databases">
        <title>Structural evolution of the 4/1 genes and proteins in non-flowering plants.</title>
        <authorList>
            <person name="Bobrova V.K."/>
            <person name="Milyutina I.A."/>
            <person name="Troitsky A.V."/>
            <person name="Solovyev A.G."/>
            <person name="Morozov S.Y."/>
        </authorList>
    </citation>
    <scope>NUCLEOTIDE SEQUENCE</scope>
</reference>
<accession>A0A0M5LQF7</accession>
<keyword evidence="1" id="KW-0175">Coiled coil</keyword>
<proteinExistence type="predicted"/>
<sequence length="242" mass="28505">MLPPSEEDMELLSRDLVSLEEEFMDAKCEAESLRTLLAAESQRRQAAENVCASLEADKNRLIKSQEEFLAQAVQQLDHKSKYEALWREVNLKNEQDTAKQQEQERALKEKLQSIESELSSRISFLEKQLHSKELCVIQLEQENAQLHENMDIQNQNQEQRQKEDQAEYQREIMALKLELQTTKEANQSLSEQLEQQHKIWVMDKARLEAQIQDLSSNWQVGALKQKLMKLRKENEDLKRTRR</sequence>
<feature type="coiled-coil region" evidence="1">
    <location>
        <begin position="91"/>
        <end position="240"/>
    </location>
</feature>
<dbReference type="EMBL" id="KP781981">
    <property type="protein sequence ID" value="ALE77137.1"/>
    <property type="molecule type" value="Genomic_DNA"/>
</dbReference>
<feature type="coiled-coil region" evidence="1">
    <location>
        <begin position="9"/>
        <end position="64"/>
    </location>
</feature>
<protein>
    <submittedName>
        <fullName evidence="2">Skr-4/1</fullName>
    </submittedName>
</protein>